<dbReference type="AlphaFoldDB" id="A0A239G3A9"/>
<dbReference type="Proteomes" id="UP000198407">
    <property type="component" value="Unassembled WGS sequence"/>
</dbReference>
<dbReference type="STRING" id="1215104.GCA_000730585_01126"/>
<feature type="transmembrane region" description="Helical" evidence="2">
    <location>
        <begin position="201"/>
        <end position="223"/>
    </location>
</feature>
<accession>A0A239G3A9</accession>
<keyword evidence="2" id="KW-0472">Membrane</keyword>
<keyword evidence="2" id="KW-1133">Transmembrane helix</keyword>
<evidence type="ECO:0000256" key="2">
    <source>
        <dbReference type="SAM" id="Phobius"/>
    </source>
</evidence>
<dbReference type="CDD" id="cd22655">
    <property type="entry name" value="ClyA_MakA-like"/>
    <property type="match status" value="1"/>
</dbReference>
<sequence>MMNVALTDPSNTTQAPDTLSGNTSVSYNAAQLITFACHAVVNTVFISPTPQPSWFDSLNAELGVAQTLSQQWIDTLGPQVTKTIPLQVINFGSDFTAATNAILQIVQQNPTASGADNPYVIEVQTIIEQTLLPPIQAVIDQMTQTTTALTTWGDQMQAAHNNLVSGATNIQSAETQLTADINQMNAAITALNAEIQQENKAIAASAAGIGVGIFALVVGVALAPETGGASLLVGGAIGAAGIIGGGVTWGVMQSKINDQFNQIAADQQELDDDQRQLVALQGLQMASDGAVASLELATQSLSRLQTQWATFQGELQGVVTQLQAADQQLSTITEGVFTQAAVTEWDQAIVTANSLVNAQVPIESQTLPM</sequence>
<evidence type="ECO:0000313" key="3">
    <source>
        <dbReference type="EMBL" id="SNS63485.1"/>
    </source>
</evidence>
<keyword evidence="4" id="KW-1185">Reference proteome</keyword>
<gene>
    <name evidence="3" type="ORF">SAMN05444352_111127</name>
</gene>
<dbReference type="PANTHER" id="PTHR38443">
    <property type="match status" value="1"/>
</dbReference>
<dbReference type="EMBL" id="FZOL01000011">
    <property type="protein sequence ID" value="SNS63485.1"/>
    <property type="molecule type" value="Genomic_DNA"/>
</dbReference>
<feature type="region of interest" description="Disordered" evidence="1">
    <location>
        <begin position="1"/>
        <end position="20"/>
    </location>
</feature>
<feature type="transmembrane region" description="Helical" evidence="2">
    <location>
        <begin position="229"/>
        <end position="252"/>
    </location>
</feature>
<keyword evidence="2" id="KW-0812">Transmembrane</keyword>
<protein>
    <submittedName>
        <fullName evidence="3">Haemolytic enterotoxin (HBL)</fullName>
    </submittedName>
</protein>
<proteinExistence type="predicted"/>
<dbReference type="InterPro" id="IPR052785">
    <property type="entry name" value="Enterotoxin_cmpnt"/>
</dbReference>
<reference evidence="4" key="1">
    <citation type="submission" date="2017-06" db="EMBL/GenBank/DDBJ databases">
        <authorList>
            <person name="Varghese N."/>
            <person name="Submissions S."/>
        </authorList>
    </citation>
    <scope>NUCLEOTIDE SEQUENCE [LARGE SCALE GENOMIC DNA]</scope>
    <source>
        <strain evidence="4">DSM 22348</strain>
    </source>
</reference>
<feature type="compositionally biased region" description="Polar residues" evidence="1">
    <location>
        <begin position="8"/>
        <end position="20"/>
    </location>
</feature>
<evidence type="ECO:0000256" key="1">
    <source>
        <dbReference type="SAM" id="MobiDB-lite"/>
    </source>
</evidence>
<organism evidence="3 4">
    <name type="scientific">Pseudomonas japonica</name>
    <dbReference type="NCBI Taxonomy" id="256466"/>
    <lineage>
        <taxon>Bacteria</taxon>
        <taxon>Pseudomonadati</taxon>
        <taxon>Pseudomonadota</taxon>
        <taxon>Gammaproteobacteria</taxon>
        <taxon>Pseudomonadales</taxon>
        <taxon>Pseudomonadaceae</taxon>
        <taxon>Pseudomonas</taxon>
    </lineage>
</organism>
<dbReference type="PANTHER" id="PTHR38443:SF2">
    <property type="entry name" value="NON-HEMOLYTIC ENTEROTOXIN LYTIC COMPONENT L1"/>
    <property type="match status" value="1"/>
</dbReference>
<dbReference type="Gene3D" id="1.20.1170.10">
    <property type="match status" value="1"/>
</dbReference>
<name>A0A239G3A9_9PSED</name>
<dbReference type="SUPFAM" id="SSF58100">
    <property type="entry name" value="Bacterial hemolysins"/>
    <property type="match status" value="1"/>
</dbReference>
<evidence type="ECO:0000313" key="4">
    <source>
        <dbReference type="Proteomes" id="UP000198407"/>
    </source>
</evidence>